<name>A0A8H7QEH6_9FUNG</name>
<evidence type="ECO:0000256" key="1">
    <source>
        <dbReference type="SAM" id="MobiDB-lite"/>
    </source>
</evidence>
<keyword evidence="3" id="KW-1185">Reference proteome</keyword>
<protein>
    <submittedName>
        <fullName evidence="2">Uncharacterized protein</fullName>
    </submittedName>
</protein>
<feature type="compositionally biased region" description="Polar residues" evidence="1">
    <location>
        <begin position="1"/>
        <end position="10"/>
    </location>
</feature>
<reference evidence="2" key="1">
    <citation type="submission" date="2020-12" db="EMBL/GenBank/DDBJ databases">
        <title>Metabolic potential, ecology and presence of endohyphal bacteria is reflected in genomic diversity of Mucoromycotina.</title>
        <authorList>
            <person name="Muszewska A."/>
            <person name="Okrasinska A."/>
            <person name="Steczkiewicz K."/>
            <person name="Drgas O."/>
            <person name="Orlowska M."/>
            <person name="Perlinska-Lenart U."/>
            <person name="Aleksandrzak-Piekarczyk T."/>
            <person name="Szatraj K."/>
            <person name="Zielenkiewicz U."/>
            <person name="Pilsyk S."/>
            <person name="Malc E."/>
            <person name="Mieczkowski P."/>
            <person name="Kruszewska J.S."/>
            <person name="Biernat P."/>
            <person name="Pawlowska J."/>
        </authorList>
    </citation>
    <scope>NUCLEOTIDE SEQUENCE</scope>
    <source>
        <strain evidence="2">WA0000017839</strain>
    </source>
</reference>
<proteinExistence type="predicted"/>
<dbReference type="AlphaFoldDB" id="A0A8H7QEH6"/>
<feature type="region of interest" description="Disordered" evidence="1">
    <location>
        <begin position="1"/>
        <end position="52"/>
    </location>
</feature>
<evidence type="ECO:0000313" key="3">
    <source>
        <dbReference type="Proteomes" id="UP000603453"/>
    </source>
</evidence>
<accession>A0A8H7QEH6</accession>
<organism evidence="2 3">
    <name type="scientific">Mucor saturninus</name>
    <dbReference type="NCBI Taxonomy" id="64648"/>
    <lineage>
        <taxon>Eukaryota</taxon>
        <taxon>Fungi</taxon>
        <taxon>Fungi incertae sedis</taxon>
        <taxon>Mucoromycota</taxon>
        <taxon>Mucoromycotina</taxon>
        <taxon>Mucoromycetes</taxon>
        <taxon>Mucorales</taxon>
        <taxon>Mucorineae</taxon>
        <taxon>Mucoraceae</taxon>
        <taxon>Mucor</taxon>
    </lineage>
</organism>
<comment type="caution">
    <text evidence="2">The sequence shown here is derived from an EMBL/GenBank/DDBJ whole genome shotgun (WGS) entry which is preliminary data.</text>
</comment>
<dbReference type="EMBL" id="JAEPRD010000517">
    <property type="protein sequence ID" value="KAG2190916.1"/>
    <property type="molecule type" value="Genomic_DNA"/>
</dbReference>
<sequence>MFGGSSSNKNEGVPKSKPGPKVEPKRDPHEARAGPKRSGREQDQSMSTFFYGNVGSTMHSPVAEDIQNIQMEVNCDEEINNIDLIVVESEQNVVEDSESDEEEMLGDVTNISDDYANTAAEQELTEEEFEIIDEQ</sequence>
<evidence type="ECO:0000313" key="2">
    <source>
        <dbReference type="EMBL" id="KAG2190916.1"/>
    </source>
</evidence>
<feature type="non-terminal residue" evidence="2">
    <location>
        <position position="1"/>
    </location>
</feature>
<feature type="compositionally biased region" description="Basic and acidic residues" evidence="1">
    <location>
        <begin position="20"/>
        <end position="43"/>
    </location>
</feature>
<dbReference type="Proteomes" id="UP000603453">
    <property type="component" value="Unassembled WGS sequence"/>
</dbReference>
<gene>
    <name evidence="2" type="ORF">INT47_011470</name>
</gene>